<name>A0ABN2GY34_9ACTN</name>
<dbReference type="RefSeq" id="WP_344149225.1">
    <property type="nucleotide sequence ID" value="NZ_BAAANF010000007.1"/>
</dbReference>
<dbReference type="SUPFAM" id="SSF89372">
    <property type="entry name" value="Fucose-specific lectin"/>
    <property type="match status" value="1"/>
</dbReference>
<dbReference type="Gene3D" id="2.120.10.10">
    <property type="match status" value="1"/>
</dbReference>
<feature type="domain" description="PLL-like beta propeller" evidence="2">
    <location>
        <begin position="415"/>
        <end position="694"/>
    </location>
</feature>
<sequence length="697" mass="74510">MRLARIALVALLLAGQFTLPAHAAEPAGTWNPQTAPNAGVPVPPGNGPFYMYAPSIVQLSPTERMVYTCANRVPGQTLDHVGMNYGTRRADGTYAWGPVQFPLNPQAADTPFWASSHICDPEVVRGSFRYDGHTYGWAMLILGFPDTTRYPQADPINVIGVAYADQPQGPWRIAQRALLDRSTDPNVSSWGVGQPSVTSIDGAGKLLVFYSGVGQVMRREVDLSDANNPKIGPRVELPANGLTPEPGGGPFLHNASFVYDPARDEFLVSRDTGSGNERVQPDVEINRIAGSAIWSGTGTWSTVGRLTECHSGYKYNHNSGIVRNAYGMIADGSELDVYFATEPPGGNYWAYRLAHAQAPLSFTSGTRPELVAQEDGRLSVLGHTANRCEANVWSSTDAGSWTKFGASPAGRPVAARQPDGRVALFSRANDGSIWWNLQAQPNGGHPGWSQLPGSASAGDPVAAKTADGRLVVVTRRNEAPGSRVYVNTQQAPNGAFAGTWQDLGASPAGQPVVGTNQDGSLVLFAKAAKEAGGQIWFNQQVGTSWSGWQVVESSPSFDGGPAVARQADGRLVLVARRWEGTQSIVYRSIQSGAGWTAWTSLGSAPANDPVLVEQAGGRLAMFARAADGSIWWTRQDTADGAFGGWDNLAGSTADDPVVQRRADNRLDLVIRQPDGRILHRVQSTAGGTAFDEWQPIR</sequence>
<keyword evidence="4" id="KW-1185">Reference proteome</keyword>
<dbReference type="Gene3D" id="2.115.10.20">
    <property type="entry name" value="Glycosyl hydrolase domain, family 43"/>
    <property type="match status" value="1"/>
</dbReference>
<protein>
    <recommendedName>
        <fullName evidence="2">PLL-like beta propeller domain-containing protein</fullName>
    </recommendedName>
</protein>
<gene>
    <name evidence="3" type="ORF">GCM10009745_22540</name>
</gene>
<keyword evidence="1" id="KW-0732">Signal</keyword>
<reference evidence="3 4" key="1">
    <citation type="journal article" date="2019" name="Int. J. Syst. Evol. Microbiol.">
        <title>The Global Catalogue of Microorganisms (GCM) 10K type strain sequencing project: providing services to taxonomists for standard genome sequencing and annotation.</title>
        <authorList>
            <consortium name="The Broad Institute Genomics Platform"/>
            <consortium name="The Broad Institute Genome Sequencing Center for Infectious Disease"/>
            <person name="Wu L."/>
            <person name="Ma J."/>
        </authorList>
    </citation>
    <scope>NUCLEOTIDE SEQUENCE [LARGE SCALE GENOMIC DNA]</scope>
    <source>
        <strain evidence="3 4">JCM 14307</strain>
    </source>
</reference>
<feature type="signal peptide" evidence="1">
    <location>
        <begin position="1"/>
        <end position="23"/>
    </location>
</feature>
<evidence type="ECO:0000259" key="2">
    <source>
        <dbReference type="Pfam" id="PF26607"/>
    </source>
</evidence>
<accession>A0ABN2GY34</accession>
<dbReference type="Proteomes" id="UP001500280">
    <property type="component" value="Unassembled WGS sequence"/>
</dbReference>
<dbReference type="EMBL" id="BAAANF010000007">
    <property type="protein sequence ID" value="GAA1678438.1"/>
    <property type="molecule type" value="Genomic_DNA"/>
</dbReference>
<organism evidence="3 4">
    <name type="scientific">Kribbella yunnanensis</name>
    <dbReference type="NCBI Taxonomy" id="190194"/>
    <lineage>
        <taxon>Bacteria</taxon>
        <taxon>Bacillati</taxon>
        <taxon>Actinomycetota</taxon>
        <taxon>Actinomycetes</taxon>
        <taxon>Propionibacteriales</taxon>
        <taxon>Kribbellaceae</taxon>
        <taxon>Kribbella</taxon>
    </lineage>
</organism>
<feature type="chain" id="PRO_5046927397" description="PLL-like beta propeller domain-containing protein" evidence="1">
    <location>
        <begin position="24"/>
        <end position="697"/>
    </location>
</feature>
<proteinExistence type="predicted"/>
<evidence type="ECO:0000313" key="4">
    <source>
        <dbReference type="Proteomes" id="UP001500280"/>
    </source>
</evidence>
<comment type="caution">
    <text evidence="3">The sequence shown here is derived from an EMBL/GenBank/DDBJ whole genome shotgun (WGS) entry which is preliminary data.</text>
</comment>
<evidence type="ECO:0000256" key="1">
    <source>
        <dbReference type="SAM" id="SignalP"/>
    </source>
</evidence>
<dbReference type="InterPro" id="IPR058502">
    <property type="entry name" value="PLL-like_beta-prop"/>
</dbReference>
<dbReference type="CDD" id="cd22954">
    <property type="entry name" value="PLL_lectin"/>
    <property type="match status" value="1"/>
</dbReference>
<dbReference type="InterPro" id="IPR023296">
    <property type="entry name" value="Glyco_hydro_beta-prop_sf"/>
</dbReference>
<dbReference type="Pfam" id="PF26607">
    <property type="entry name" value="DUF8189"/>
    <property type="match status" value="1"/>
</dbReference>
<evidence type="ECO:0000313" key="3">
    <source>
        <dbReference type="EMBL" id="GAA1678438.1"/>
    </source>
</evidence>